<comment type="similarity">
    <text evidence="1">Belongs to the ner transcriptional regulatory family.</text>
</comment>
<dbReference type="AlphaFoldDB" id="A0A7G5DM42"/>
<evidence type="ECO:0000256" key="5">
    <source>
        <dbReference type="SAM" id="MobiDB-lite"/>
    </source>
</evidence>
<proteinExistence type="inferred from homology"/>
<protein>
    <submittedName>
        <fullName evidence="7">Helix-turn-helix domain-containing protein</fullName>
    </submittedName>
</protein>
<dbReference type="SUPFAM" id="SSF47413">
    <property type="entry name" value="lambda repressor-like DNA-binding domains"/>
    <property type="match status" value="1"/>
</dbReference>
<evidence type="ECO:0000256" key="3">
    <source>
        <dbReference type="ARBA" id="ARBA00023125"/>
    </source>
</evidence>
<evidence type="ECO:0000313" key="8">
    <source>
        <dbReference type="Proteomes" id="UP000515276"/>
    </source>
</evidence>
<keyword evidence="2" id="KW-0805">Transcription regulation</keyword>
<dbReference type="Gene3D" id="1.10.260.40">
    <property type="entry name" value="lambda repressor-like DNA-binding domains"/>
    <property type="match status" value="1"/>
</dbReference>
<accession>A0A7G5DM42</accession>
<feature type="domain" description="Ner winged helix-turn-helix DNA-binding" evidence="6">
    <location>
        <begin position="17"/>
        <end position="83"/>
    </location>
</feature>
<dbReference type="InterPro" id="IPR038722">
    <property type="entry name" value="Ner_HTH_dom"/>
</dbReference>
<dbReference type="Pfam" id="PF13693">
    <property type="entry name" value="HTH_35"/>
    <property type="match status" value="1"/>
</dbReference>
<keyword evidence="8" id="KW-1185">Reference proteome</keyword>
<evidence type="ECO:0000256" key="2">
    <source>
        <dbReference type="ARBA" id="ARBA00023015"/>
    </source>
</evidence>
<dbReference type="Proteomes" id="UP000515276">
    <property type="component" value="Chromosome"/>
</dbReference>
<organism evidence="7 8">
    <name type="scientific">Pseudomonas berkeleyensis</name>
    <dbReference type="NCBI Taxonomy" id="2726956"/>
    <lineage>
        <taxon>Bacteria</taxon>
        <taxon>Pseudomonadati</taxon>
        <taxon>Pseudomonadota</taxon>
        <taxon>Gammaproteobacteria</taxon>
        <taxon>Pseudomonadales</taxon>
        <taxon>Pseudomonadaceae</taxon>
        <taxon>Pseudomonas</taxon>
    </lineage>
</organism>
<reference evidence="7 8" key="1">
    <citation type="journal article" date="2020" name="G3 (Bethesda)">
        <title>CeMbio - The Caenorhabditis elegans Microbiome Resource.</title>
        <authorList>
            <person name="Dirksen P."/>
            <person name="Assie A."/>
            <person name="Zimmermann J."/>
            <person name="Zhang F."/>
            <person name="Tietje A.M."/>
            <person name="Marsh S.A."/>
            <person name="Felix M.A."/>
            <person name="Shapira M."/>
            <person name="Kaleta C."/>
            <person name="Schulenburg H."/>
            <person name="Samuel B."/>
        </authorList>
    </citation>
    <scope>NUCLEOTIDE SEQUENCE [LARGE SCALE GENOMIC DNA]</scope>
    <source>
        <strain evidence="7 8">MSPm1</strain>
    </source>
</reference>
<dbReference type="GO" id="GO:0003677">
    <property type="term" value="F:DNA binding"/>
    <property type="evidence" value="ECO:0007669"/>
    <property type="project" value="UniProtKB-KW"/>
</dbReference>
<evidence type="ECO:0000256" key="1">
    <source>
        <dbReference type="ARBA" id="ARBA00006157"/>
    </source>
</evidence>
<gene>
    <name evidence="7" type="ORF">HS968_22810</name>
</gene>
<evidence type="ECO:0000256" key="4">
    <source>
        <dbReference type="ARBA" id="ARBA00023163"/>
    </source>
</evidence>
<evidence type="ECO:0000259" key="6">
    <source>
        <dbReference type="Pfam" id="PF13693"/>
    </source>
</evidence>
<keyword evidence="4" id="KW-0804">Transcription</keyword>
<dbReference type="InterPro" id="IPR010982">
    <property type="entry name" value="Lambda_DNA-bd_dom_sf"/>
</dbReference>
<evidence type="ECO:0000313" key="7">
    <source>
        <dbReference type="EMBL" id="QMV62817.1"/>
    </source>
</evidence>
<name>A0A7G5DM42_9PSED</name>
<sequence length="112" mass="12584">MNITDIPKDPALRWEWIKFQLRAAGSSLAIVARSLGLSAQAVKNAKRQPYPSVERAIAKVLGLKPIQLWPERWNEDGSPHRQRPNRAESVGPQLRKHNPAHDLGHRKTGTEA</sequence>
<keyword evidence="3" id="KW-0238">DNA-binding</keyword>
<feature type="compositionally biased region" description="Basic and acidic residues" evidence="5">
    <location>
        <begin position="99"/>
        <end position="112"/>
    </location>
</feature>
<feature type="region of interest" description="Disordered" evidence="5">
    <location>
        <begin position="71"/>
        <end position="112"/>
    </location>
</feature>
<dbReference type="EMBL" id="CP059139">
    <property type="protein sequence ID" value="QMV62817.1"/>
    <property type="molecule type" value="Genomic_DNA"/>
</dbReference>
<dbReference type="RefSeq" id="WP_182368788.1">
    <property type="nucleotide sequence ID" value="NZ_CP059139.1"/>
</dbReference>